<evidence type="ECO:0000313" key="3">
    <source>
        <dbReference type="Proteomes" id="UP000010094"/>
    </source>
</evidence>
<dbReference type="KEGG" id="ero:EROM_041030"/>
<keyword evidence="3" id="KW-1185">Reference proteome</keyword>
<dbReference type="OrthoDB" id="2189648at2759"/>
<dbReference type="AlphaFoldDB" id="I7AE24"/>
<name>I7AE24_ENCRO</name>
<evidence type="ECO:0000313" key="2">
    <source>
        <dbReference type="EMBL" id="AFN82870.1"/>
    </source>
</evidence>
<dbReference type="Proteomes" id="UP000010094">
    <property type="component" value="Chromosome IV"/>
</dbReference>
<evidence type="ECO:0000256" key="1">
    <source>
        <dbReference type="SAM" id="Phobius"/>
    </source>
</evidence>
<dbReference type="EMBL" id="CP003521">
    <property type="protein sequence ID" value="AFN82870.1"/>
    <property type="molecule type" value="Genomic_DNA"/>
</dbReference>
<keyword evidence="1" id="KW-1133">Transmembrane helix</keyword>
<dbReference type="RefSeq" id="XP_009264367.1">
    <property type="nucleotide sequence ID" value="XM_009266092.1"/>
</dbReference>
<protein>
    <submittedName>
        <fullName evidence="2">Uncharacterized protein</fullName>
    </submittedName>
</protein>
<dbReference type="HOGENOM" id="CLU_1488999_0_0_1"/>
<gene>
    <name evidence="2" type="ordered locus">EROM_041030</name>
</gene>
<reference evidence="2 3" key="1">
    <citation type="journal article" date="2012" name="Proc. Natl. Acad. Sci. U.S.A.">
        <title>Gain and loss of multiple functionally related, horizontally transferred genes in the reduced genomes of two microsporidian parasites.</title>
        <authorList>
            <person name="Pombert J.-F."/>
            <person name="Selman M."/>
            <person name="Burki F."/>
            <person name="Bardell F.T."/>
            <person name="Farinelli L."/>
            <person name="Solter L.F."/>
            <person name="Whitman D.W."/>
            <person name="Weiss L.M."/>
            <person name="Corradi N."/>
            <person name="Keeling P.J."/>
        </authorList>
    </citation>
    <scope>NUCLEOTIDE SEQUENCE [LARGE SCALE GENOMIC DNA]</scope>
    <source>
        <strain evidence="2 3">SJ-2008</strain>
    </source>
</reference>
<feature type="transmembrane region" description="Helical" evidence="1">
    <location>
        <begin position="162"/>
        <end position="179"/>
    </location>
</feature>
<keyword evidence="1" id="KW-0812">Transmembrane</keyword>
<dbReference type="VEuPathDB" id="MicrosporidiaDB:EROM_041030"/>
<organism evidence="2 3">
    <name type="scientific">Encephalitozoon romaleae (strain SJ-2008)</name>
    <name type="common">Microsporidian parasite</name>
    <dbReference type="NCBI Taxonomy" id="1178016"/>
    <lineage>
        <taxon>Eukaryota</taxon>
        <taxon>Fungi</taxon>
        <taxon>Fungi incertae sedis</taxon>
        <taxon>Microsporidia</taxon>
        <taxon>Unikaryonidae</taxon>
        <taxon>Encephalitozoon</taxon>
    </lineage>
</organism>
<keyword evidence="1" id="KW-0472">Membrane</keyword>
<accession>I7AE24</accession>
<dbReference type="GeneID" id="20521167"/>
<sequence>MKSTDFEMRLIERYGTGVIPKEEVESILNEAVESNVIERDEIGKWEKEEEYTVPRLLRLMRKWRTDFLKDSFSINDISCKDEGRYDDRCLEENELRKFEYNEDTNANDSFMTTDEAFLSSLRDKTRIITSRGSSNGKRIVRNVLKAWEEYERLPTKKRSRKWYFLGLLAVPMYFFLYVQKPF</sequence>
<proteinExistence type="predicted"/>